<gene>
    <name evidence="1" type="ORF">SAMN05444158_0948</name>
</gene>
<dbReference type="EMBL" id="LT629750">
    <property type="protein sequence ID" value="SDS08318.1"/>
    <property type="molecule type" value="Genomic_DNA"/>
</dbReference>
<sequence length="117" mass="12619">MSVSLNAAIEQYSIPTPPQTDINSTPVFALQHWSIFITPNSIFDADQSINAGFAVNSWSANLLNSVDVLTNQPLNNIFGGVSVDVALSDIDAEILRLGFNFTLLGKIAFAKRFVGGF</sequence>
<accession>A0A1H1PAJ3</accession>
<evidence type="ECO:0000313" key="1">
    <source>
        <dbReference type="EMBL" id="SDS08318.1"/>
    </source>
</evidence>
<protein>
    <submittedName>
        <fullName evidence="1">Uncharacterized protein</fullName>
    </submittedName>
</protein>
<dbReference type="Proteomes" id="UP000243904">
    <property type="component" value="Chromosome I"/>
</dbReference>
<reference evidence="2" key="1">
    <citation type="submission" date="2016-10" db="EMBL/GenBank/DDBJ databases">
        <authorList>
            <person name="Varghese N."/>
            <person name="Submissions S."/>
        </authorList>
    </citation>
    <scope>NUCLEOTIDE SEQUENCE [LARGE SCALE GENOMIC DNA]</scope>
    <source>
        <strain evidence="2">GAS369</strain>
    </source>
</reference>
<organism evidence="1 2">
    <name type="scientific">Bradyrhizobium canariense</name>
    <dbReference type="NCBI Taxonomy" id="255045"/>
    <lineage>
        <taxon>Bacteria</taxon>
        <taxon>Pseudomonadati</taxon>
        <taxon>Pseudomonadota</taxon>
        <taxon>Alphaproteobacteria</taxon>
        <taxon>Hyphomicrobiales</taxon>
        <taxon>Nitrobacteraceae</taxon>
        <taxon>Bradyrhizobium</taxon>
    </lineage>
</organism>
<proteinExistence type="predicted"/>
<dbReference type="AlphaFoldDB" id="A0A1H1PAJ3"/>
<keyword evidence="2" id="KW-1185">Reference proteome</keyword>
<name>A0A1H1PAJ3_9BRAD</name>
<evidence type="ECO:0000313" key="2">
    <source>
        <dbReference type="Proteomes" id="UP000243904"/>
    </source>
</evidence>
<dbReference type="RefSeq" id="WP_146686460.1">
    <property type="nucleotide sequence ID" value="NZ_LT629750.1"/>
</dbReference>